<organism evidence="4 5">
    <name type="scientific">Bovine papular stomatitis virus</name>
    <dbReference type="NCBI Taxonomy" id="129727"/>
    <lineage>
        <taxon>Viruses</taxon>
        <taxon>Varidnaviria</taxon>
        <taxon>Bamfordvirae</taxon>
        <taxon>Nucleocytoviricota</taxon>
        <taxon>Pokkesviricetes</taxon>
        <taxon>Chitovirales</taxon>
        <taxon>Poxviridae</taxon>
        <taxon>Chordopoxvirinae</taxon>
        <taxon>Parapoxvirus</taxon>
        <taxon>Parapoxvirus bovinestomatitis</taxon>
    </lineage>
</organism>
<keyword evidence="2" id="KW-0946">Virion</keyword>
<dbReference type="Pfam" id="PF03395">
    <property type="entry name" value="Pox_P4A"/>
    <property type="match status" value="1"/>
</dbReference>
<dbReference type="InterPro" id="IPR005058">
    <property type="entry name" value="Poxvirus_P4A"/>
</dbReference>
<proteinExistence type="predicted"/>
<evidence type="ECO:0000256" key="3">
    <source>
        <dbReference type="ARBA" id="ARBA00025267"/>
    </source>
</evidence>
<dbReference type="GO" id="GO:0005198">
    <property type="term" value="F:structural molecule activity"/>
    <property type="evidence" value="ECO:0007669"/>
    <property type="project" value="InterPro"/>
</dbReference>
<dbReference type="Proteomes" id="UP000163391">
    <property type="component" value="Segment"/>
</dbReference>
<comment type="subcellular location">
    <subcellularLocation>
        <location evidence="1">Virion</location>
    </subcellularLocation>
</comment>
<evidence type="ECO:0000313" key="4">
    <source>
        <dbReference type="EMBL" id="AKC03512.1"/>
    </source>
</evidence>
<evidence type="ECO:0000256" key="1">
    <source>
        <dbReference type="ARBA" id="ARBA00004328"/>
    </source>
</evidence>
<sequence length="908" mass="100677">MTASNVQMAMHHVEGAEYMFRIVSNVLPTLCADFKPSYDLTRTYVHPLDSMFLDGLEKLMGDEETEVTVKQFGINYLLDKSANSYLIPATVGPNSAEILTKRLKLTDIANPVVCTLAFNDVPPFTRELLKLRTSSFEAHARVAGGYVRYPTGLQVKSPISFPALSFDNTYLLNLTYPHILGPPEIGFRARMVDGTVIARDLFMLLNIRALLTDASRARFDAAYEIPESAAKHGIVLAQTPQVDTEITTMQLKYLLTFFQYFEQHFSLRQLTFNGQNLRMVKGTVASLAASIFYQSQLVRLTQLHSSVSLADHMDALTTGGAPVRIAAPGMKFVDISANVSYYTSLLSMLMRADRTSPLIAPAKSLFWDGLEYSEFKAMSTADALFLSATCYTFALFDHEDVTYCSGLADALAAGKTPLRVCFYPRAVGTKTVAALVLETLSSINLISPREFPRRSTHQPNHIGLSHKAFMQFFQLLRVVDRCDPDRALKEVLMAYAGIRMGDKGPVHYINKESHADFVKLLFGAMGFRVHVSSSVYGSRRQTVITVSPSVTKHTVSRILTKVCCSKDEVEKIMASAHDLLQFMVTATNVRDAHTYHGQSQCRAPLYATFNWRFPRTIYGGAPGGEEAETLENSSSAVVLSNNLGILDRINVRGIFSANTIDELMSVDCFLPENVAFKHNLQSLIDTDQLTGESILMAMPNNLIDRLVSVGGSPDMTVSALLDDVTGSTDESCVSSNEIADAINAALKTKYVRDTSNIVNSALSIASARSEKQLEAVKRATCCVSSLFKQLTQSVYTTERIFGVPISDEVKNSILERYRVFVELSKSLYMDMIALENLKALLLIVRRSGRYVGDSEIGVAEMQKAYEMVKEKISRLTGYYANIGELYWNHMKRNLNLRSSDGSVSFDSE</sequence>
<evidence type="ECO:0000313" key="5">
    <source>
        <dbReference type="Proteomes" id="UP000163391"/>
    </source>
</evidence>
<name>A0A0E3T741_9POXV</name>
<reference evidence="4 5" key="1">
    <citation type="journal article" date="2015" name="Arch. Virol.">
        <title>Coinfection with multiple strains of bovine papular stomatitis virus.</title>
        <authorList>
            <person name="Huang T."/>
            <person name="Tulman E.R."/>
            <person name="Diel D.G."/>
            <person name="Khatiwada S."/>
            <person name="Sims W."/>
            <person name="Edwards J.F."/>
            <person name="Wen X."/>
            <person name="Kutish G.F."/>
            <person name="Rock D.L."/>
            <person name="Delhon G."/>
        </authorList>
    </citation>
    <scope>NUCLEOTIDE SEQUENCE [LARGE SCALE GENOMIC DNA]</scope>
    <source>
        <strain evidence="4">BV-TX09c1</strain>
    </source>
</reference>
<protein>
    <submittedName>
        <fullName evidence="4">Virion core protein P4a</fullName>
    </submittedName>
</protein>
<dbReference type="EMBL" id="KM875472">
    <property type="protein sequence ID" value="AKC03512.1"/>
    <property type="molecule type" value="Genomic_DNA"/>
</dbReference>
<gene>
    <name evidence="4" type="ORF">BVTX09c1_086</name>
</gene>
<accession>A0A0E3T741</accession>
<dbReference type="GO" id="GO:0044423">
    <property type="term" value="C:virion component"/>
    <property type="evidence" value="ECO:0007669"/>
    <property type="project" value="UniProtKB-KW"/>
</dbReference>
<evidence type="ECO:0000256" key="2">
    <source>
        <dbReference type="ARBA" id="ARBA00022844"/>
    </source>
</evidence>
<comment type="function">
    <text evidence="3">Core protein 4a is the most abundant virion protein. Major component of the virion core that undergoes proteolytic processing during the immature virion (IV) to mature virion (MV) transition.</text>
</comment>